<reference evidence="4" key="1">
    <citation type="journal article" date="2020" name="mSystems">
        <title>Genome- and Community-Level Interaction Insights into Carbon Utilization and Element Cycling Functions of Hydrothermarchaeota in Hydrothermal Sediment.</title>
        <authorList>
            <person name="Zhou Z."/>
            <person name="Liu Y."/>
            <person name="Xu W."/>
            <person name="Pan J."/>
            <person name="Luo Z.H."/>
            <person name="Li M."/>
        </authorList>
    </citation>
    <scope>NUCLEOTIDE SEQUENCE [LARGE SCALE GENOMIC DNA]</scope>
    <source>
        <strain evidence="4">HyVt-505</strain>
    </source>
</reference>
<dbReference type="SMART" id="SM00100">
    <property type="entry name" value="cNMP"/>
    <property type="match status" value="1"/>
</dbReference>
<feature type="domain" description="Cyclic nucleotide-binding" evidence="2">
    <location>
        <begin position="18"/>
        <end position="115"/>
    </location>
</feature>
<dbReference type="InterPro" id="IPR018490">
    <property type="entry name" value="cNMP-bd_dom_sf"/>
</dbReference>
<evidence type="ECO:0000256" key="1">
    <source>
        <dbReference type="SAM" id="MobiDB-lite"/>
    </source>
</evidence>
<dbReference type="EMBL" id="DRNF01000227">
    <property type="protein sequence ID" value="HHJ80697.1"/>
    <property type="molecule type" value="Genomic_DNA"/>
</dbReference>
<dbReference type="Pfam" id="PF00027">
    <property type="entry name" value="cNMP_binding"/>
    <property type="match status" value="1"/>
</dbReference>
<gene>
    <name evidence="4" type="ORF">ENJ65_03595</name>
</gene>
<evidence type="ECO:0000259" key="2">
    <source>
        <dbReference type="PROSITE" id="PS50042"/>
    </source>
</evidence>
<feature type="region of interest" description="Disordered" evidence="1">
    <location>
        <begin position="553"/>
        <end position="576"/>
    </location>
</feature>
<proteinExistence type="predicted"/>
<dbReference type="Gene3D" id="2.60.120.10">
    <property type="entry name" value="Jelly Rolls"/>
    <property type="match status" value="2"/>
</dbReference>
<feature type="domain" description="Rhodanese" evidence="3">
    <location>
        <begin position="266"/>
        <end position="346"/>
    </location>
</feature>
<dbReference type="Gene3D" id="3.40.250.10">
    <property type="entry name" value="Rhodanese-like domain"/>
    <property type="match status" value="1"/>
</dbReference>
<feature type="compositionally biased region" description="Polar residues" evidence="1">
    <location>
        <begin position="364"/>
        <end position="375"/>
    </location>
</feature>
<feature type="region of interest" description="Disordered" evidence="1">
    <location>
        <begin position="356"/>
        <end position="375"/>
    </location>
</feature>
<dbReference type="InterPro" id="IPR050397">
    <property type="entry name" value="Env_Response_Regulators"/>
</dbReference>
<dbReference type="PANTHER" id="PTHR24567">
    <property type="entry name" value="CRP FAMILY TRANSCRIPTIONAL REGULATORY PROTEIN"/>
    <property type="match status" value="1"/>
</dbReference>
<dbReference type="InterPro" id="IPR001763">
    <property type="entry name" value="Rhodanese-like_dom"/>
</dbReference>
<dbReference type="PANTHER" id="PTHR24567:SF74">
    <property type="entry name" value="HTH-TYPE TRANSCRIPTIONAL REGULATOR ARCR"/>
    <property type="match status" value="1"/>
</dbReference>
<evidence type="ECO:0000259" key="3">
    <source>
        <dbReference type="PROSITE" id="PS50206"/>
    </source>
</evidence>
<organism evidence="4">
    <name type="scientific">Candidatus Tenderia electrophaga</name>
    <dbReference type="NCBI Taxonomy" id="1748243"/>
    <lineage>
        <taxon>Bacteria</taxon>
        <taxon>Pseudomonadati</taxon>
        <taxon>Pseudomonadota</taxon>
        <taxon>Gammaproteobacteria</taxon>
        <taxon>Candidatus Tenderiales</taxon>
        <taxon>Candidatus Tenderiaceae</taxon>
        <taxon>Candidatus Tenderia</taxon>
    </lineage>
</organism>
<dbReference type="CDD" id="cd00038">
    <property type="entry name" value="CAP_ED"/>
    <property type="match status" value="1"/>
</dbReference>
<dbReference type="InterPro" id="IPR000595">
    <property type="entry name" value="cNMP-bd_dom"/>
</dbReference>
<dbReference type="SUPFAM" id="SSF51206">
    <property type="entry name" value="cAMP-binding domain-like"/>
    <property type="match status" value="2"/>
</dbReference>
<accession>A0A832J8X7</accession>
<feature type="domain" description="Cyclic nucleotide-binding" evidence="2">
    <location>
        <begin position="145"/>
        <end position="249"/>
    </location>
</feature>
<dbReference type="InterPro" id="IPR036873">
    <property type="entry name" value="Rhodanese-like_dom_sf"/>
</dbReference>
<dbReference type="CDD" id="cd00158">
    <property type="entry name" value="RHOD"/>
    <property type="match status" value="1"/>
</dbReference>
<dbReference type="PROSITE" id="PS50206">
    <property type="entry name" value="RHODANESE_3"/>
    <property type="match status" value="1"/>
</dbReference>
<dbReference type="InterPro" id="IPR014710">
    <property type="entry name" value="RmlC-like_jellyroll"/>
</dbReference>
<protein>
    <submittedName>
        <fullName evidence="4">Cyclic nucleotide-binding domain-containing protein</fullName>
    </submittedName>
</protein>
<name>A0A832J8X7_9GAMM</name>
<comment type="caution">
    <text evidence="4">The sequence shown here is derived from an EMBL/GenBank/DDBJ whole genome shotgun (WGS) entry which is preliminary data.</text>
</comment>
<dbReference type="Pfam" id="PF00581">
    <property type="entry name" value="Rhodanese"/>
    <property type="match status" value="1"/>
</dbReference>
<dbReference type="SUPFAM" id="SSF52821">
    <property type="entry name" value="Rhodanese/Cell cycle control phosphatase"/>
    <property type="match status" value="1"/>
</dbReference>
<dbReference type="GO" id="GO:0003700">
    <property type="term" value="F:DNA-binding transcription factor activity"/>
    <property type="evidence" value="ECO:0007669"/>
    <property type="project" value="TreeGrafter"/>
</dbReference>
<dbReference type="Proteomes" id="UP000885832">
    <property type="component" value="Unassembled WGS sequence"/>
</dbReference>
<dbReference type="PROSITE" id="PS50042">
    <property type="entry name" value="CNMP_BINDING_3"/>
    <property type="match status" value="2"/>
</dbReference>
<sequence length="576" mass="63403">MKQALQTINNIELKQFSPLEKLSDADAQELLRTSIIVNLSPGTPLFTHGDSENQLFYLIEGCIELSSMNKKTVIESGSNIARNPINNRSDKQATAVAIQQSTLVSFDADMLDLFLNWTNPDAYVVSEFDSSKGHEWLSRLLKSRGLLRFSEQQINTLLDRMNEVHFNKGDVVIAQDDNDEFYYVIKNGRATVSRKPAPNSKEIRLAELGEGDAFGEEAILTHSNRGATITMSESGELMRLSKRDFSELLAKPLLDTISWNEAQAMIATGAEFIDIRQEEEFNSLHIPGSRNIPLPLLRLKLKNFNQQRKYIICCEDGSHSSVAAFLLNRYGFDAFILDGGMTTVISQMADSAMDKFSTHDESSASETSHATNESGYGSCSLAEHWGNTVKESLDDGFNDNKALHQFQKTSATAVVKQKINTPDYKPKKQKIPTVTNHVLTNKDNSNDKLFRNILLGITVVFMTAAITMYLSPANQATISQPNKTTLSASTGEIIAPAPPANETIETITPTNTTTVVTPMSRFVTPATASLIVEGTTEPVNNKEQVTDITLISPEPITPDSNSPAAAIDPATRGFIE</sequence>
<dbReference type="GO" id="GO:0005829">
    <property type="term" value="C:cytosol"/>
    <property type="evidence" value="ECO:0007669"/>
    <property type="project" value="TreeGrafter"/>
</dbReference>
<evidence type="ECO:0000313" key="4">
    <source>
        <dbReference type="EMBL" id="HHJ80697.1"/>
    </source>
</evidence>
<dbReference type="AlphaFoldDB" id="A0A832J8X7"/>
<dbReference type="SMART" id="SM00450">
    <property type="entry name" value="RHOD"/>
    <property type="match status" value="1"/>
</dbReference>